<proteinExistence type="predicted"/>
<reference evidence="2" key="1">
    <citation type="journal article" date="2022" name="Mol. Ecol. Resour.">
        <title>The genomes of chicory, endive, great burdock and yacon provide insights into Asteraceae palaeo-polyploidization history and plant inulin production.</title>
        <authorList>
            <person name="Fan W."/>
            <person name="Wang S."/>
            <person name="Wang H."/>
            <person name="Wang A."/>
            <person name="Jiang F."/>
            <person name="Liu H."/>
            <person name="Zhao H."/>
            <person name="Xu D."/>
            <person name="Zhang Y."/>
        </authorList>
    </citation>
    <scope>NUCLEOTIDE SEQUENCE [LARGE SCALE GENOMIC DNA]</scope>
    <source>
        <strain evidence="2">cv. Yunnan</strain>
    </source>
</reference>
<evidence type="ECO:0000313" key="2">
    <source>
        <dbReference type="Proteomes" id="UP001056120"/>
    </source>
</evidence>
<protein>
    <submittedName>
        <fullName evidence="1">Uncharacterized protein</fullName>
    </submittedName>
</protein>
<comment type="caution">
    <text evidence="1">The sequence shown here is derived from an EMBL/GenBank/DDBJ whole genome shotgun (WGS) entry which is preliminary data.</text>
</comment>
<evidence type="ECO:0000313" key="1">
    <source>
        <dbReference type="EMBL" id="KAI3804116.1"/>
    </source>
</evidence>
<accession>A0ACB9I9F3</accession>
<keyword evidence="2" id="KW-1185">Reference proteome</keyword>
<organism evidence="1 2">
    <name type="scientific">Smallanthus sonchifolius</name>
    <dbReference type="NCBI Taxonomy" id="185202"/>
    <lineage>
        <taxon>Eukaryota</taxon>
        <taxon>Viridiplantae</taxon>
        <taxon>Streptophyta</taxon>
        <taxon>Embryophyta</taxon>
        <taxon>Tracheophyta</taxon>
        <taxon>Spermatophyta</taxon>
        <taxon>Magnoliopsida</taxon>
        <taxon>eudicotyledons</taxon>
        <taxon>Gunneridae</taxon>
        <taxon>Pentapetalae</taxon>
        <taxon>asterids</taxon>
        <taxon>campanulids</taxon>
        <taxon>Asterales</taxon>
        <taxon>Asteraceae</taxon>
        <taxon>Asteroideae</taxon>
        <taxon>Heliantheae alliance</taxon>
        <taxon>Millerieae</taxon>
        <taxon>Smallanthus</taxon>
    </lineage>
</organism>
<dbReference type="Proteomes" id="UP001056120">
    <property type="component" value="Linkage Group LG10"/>
</dbReference>
<dbReference type="EMBL" id="CM042027">
    <property type="protein sequence ID" value="KAI3804116.1"/>
    <property type="molecule type" value="Genomic_DNA"/>
</dbReference>
<sequence>MERCRISSRASSRNLPVNDPIPTTANHLLELLQTRLTKYKSSGPPPNDKYTFRNVNKLIEAGIHFKTSQRRSLAHIKFSKHWFSANVELPPITVDDSTKPMLLNLIAYEKCSHDASAAWVTSYICFLDSLIDDPEDVKVLREAGVIENSLGSDKEVVKLFNEIATDLVPNSFAYSEARSMIQQYYESWSMSLLTQLKHEYVRTPWAFLIILALTAVQVYFTIWSPKSRCDDLCTFLKMNHHL</sequence>
<reference evidence="1 2" key="2">
    <citation type="journal article" date="2022" name="Mol. Ecol. Resour.">
        <title>The genomes of chicory, endive, great burdock and yacon provide insights into Asteraceae paleo-polyploidization history and plant inulin production.</title>
        <authorList>
            <person name="Fan W."/>
            <person name="Wang S."/>
            <person name="Wang H."/>
            <person name="Wang A."/>
            <person name="Jiang F."/>
            <person name="Liu H."/>
            <person name="Zhao H."/>
            <person name="Xu D."/>
            <person name="Zhang Y."/>
        </authorList>
    </citation>
    <scope>NUCLEOTIDE SEQUENCE [LARGE SCALE GENOMIC DNA]</scope>
    <source>
        <strain evidence="2">cv. Yunnan</strain>
        <tissue evidence="1">Leaves</tissue>
    </source>
</reference>
<gene>
    <name evidence="1" type="ORF">L1987_32286</name>
</gene>
<name>A0ACB9I9F3_9ASTR</name>